<sequence length="207" mass="24277">MVEERIAYGIEKFLEEDFFLPENDSYCLEEKSESGRSELQVTIQGDNLCCEDYDHKGKCNFLKRESPLKLQRSVDHVLLQKKDGKWILHLIEMKSKVDDKKWHEIKQKTRASYFNVCALERVLGIHIDEVEVYTTYETTGFWHSEQSEDPKIIVPLLGKPLPPKPESEWENHRISVDVGEIVQFHHHAVKMQRTEDGRKLIGELNIQ</sequence>
<dbReference type="Proteomes" id="UP000431304">
    <property type="component" value="Unassembled WGS sequence"/>
</dbReference>
<reference evidence="1 3" key="1">
    <citation type="submission" date="2015-09" db="EMBL/GenBank/DDBJ databases">
        <authorList>
            <consortium name="Pathogen Informatics"/>
        </authorList>
    </citation>
    <scope>NUCLEOTIDE SEQUENCE [LARGE SCALE GENOMIC DNA]</scope>
    <source>
        <strain evidence="1 3">2789STDY5608891</strain>
    </source>
</reference>
<dbReference type="AlphaFoldDB" id="A0A173QWC2"/>
<dbReference type="STRING" id="39490.ERS852448_00038"/>
<accession>A0A173QWC2</accession>
<organism evidence="1 3">
    <name type="scientific">Eubacterium ramulus</name>
    <dbReference type="NCBI Taxonomy" id="39490"/>
    <lineage>
        <taxon>Bacteria</taxon>
        <taxon>Bacillati</taxon>
        <taxon>Bacillota</taxon>
        <taxon>Clostridia</taxon>
        <taxon>Eubacteriales</taxon>
        <taxon>Eubacteriaceae</taxon>
        <taxon>Eubacterium</taxon>
    </lineage>
</organism>
<evidence type="ECO:0000313" key="3">
    <source>
        <dbReference type="Proteomes" id="UP000095492"/>
    </source>
</evidence>
<protein>
    <submittedName>
        <fullName evidence="1">Uncharacterized protein</fullName>
    </submittedName>
</protein>
<dbReference type="Proteomes" id="UP000095492">
    <property type="component" value="Unassembled WGS sequence"/>
</dbReference>
<reference evidence="2 4" key="2">
    <citation type="journal article" date="2019" name="Nat. Med.">
        <title>A library of human gut bacterial isolates paired with longitudinal multiomics data enables mechanistic microbiome research.</title>
        <authorList>
            <person name="Poyet M."/>
            <person name="Groussin M."/>
            <person name="Gibbons S.M."/>
            <person name="Avila-Pacheco J."/>
            <person name="Jiang X."/>
            <person name="Kearney S.M."/>
            <person name="Perrotta A.R."/>
            <person name="Berdy B."/>
            <person name="Zhao S."/>
            <person name="Lieberman T.D."/>
            <person name="Swanson P.K."/>
            <person name="Smith M."/>
            <person name="Roesemann S."/>
            <person name="Alexander J.E."/>
            <person name="Rich S.A."/>
            <person name="Livny J."/>
            <person name="Vlamakis H."/>
            <person name="Clish C."/>
            <person name="Bullock K."/>
            <person name="Deik A."/>
            <person name="Scott J."/>
            <person name="Pierce K.A."/>
            <person name="Xavier R.J."/>
            <person name="Alm E.J."/>
        </authorList>
    </citation>
    <scope>NUCLEOTIDE SEQUENCE [LARGE SCALE GENOMIC DNA]</scope>
    <source>
        <strain evidence="2 4">BIOML-A3</strain>
    </source>
</reference>
<dbReference type="GeneID" id="42786254"/>
<gene>
    <name evidence="1" type="ORF">ERS852448_00038</name>
    <name evidence="2" type="ORF">GKE72_09970</name>
</gene>
<evidence type="ECO:0000313" key="4">
    <source>
        <dbReference type="Proteomes" id="UP000431304"/>
    </source>
</evidence>
<proteinExistence type="predicted"/>
<name>A0A173QWC2_EUBRA</name>
<dbReference type="EMBL" id="WKRA01000014">
    <property type="protein sequence ID" value="MSD16386.1"/>
    <property type="molecule type" value="Genomic_DNA"/>
</dbReference>
<dbReference type="EMBL" id="CYYA01000001">
    <property type="protein sequence ID" value="CUM69619.1"/>
    <property type="molecule type" value="Genomic_DNA"/>
</dbReference>
<evidence type="ECO:0000313" key="1">
    <source>
        <dbReference type="EMBL" id="CUM69619.1"/>
    </source>
</evidence>
<dbReference type="RefSeq" id="WP_021738788.1">
    <property type="nucleotide sequence ID" value="NZ_CABKSU010000042.1"/>
</dbReference>
<evidence type="ECO:0000313" key="2">
    <source>
        <dbReference type="EMBL" id="MSD16386.1"/>
    </source>
</evidence>
<dbReference type="OrthoDB" id="2082914at2"/>